<accession>A0ABM4VPL0</accession>
<evidence type="ECO:0000256" key="1">
    <source>
        <dbReference type="ARBA" id="ARBA00010838"/>
    </source>
</evidence>
<evidence type="ECO:0000256" key="2">
    <source>
        <dbReference type="ARBA" id="ARBA00022801"/>
    </source>
</evidence>
<name>A0ABM4VPL0_COFAR</name>
<dbReference type="SUPFAM" id="SSF51445">
    <property type="entry name" value="(Trans)glycosidases"/>
    <property type="match status" value="1"/>
</dbReference>
<dbReference type="Proteomes" id="UP001652660">
    <property type="component" value="Chromosome 1e"/>
</dbReference>
<evidence type="ECO:0000313" key="5">
    <source>
        <dbReference type="Proteomes" id="UP001652660"/>
    </source>
</evidence>
<proteinExistence type="inferred from homology"/>
<feature type="signal peptide" evidence="4">
    <location>
        <begin position="1"/>
        <end position="23"/>
    </location>
</feature>
<organism evidence="5 6">
    <name type="scientific">Coffea arabica</name>
    <name type="common">Arabian coffee</name>
    <dbReference type="NCBI Taxonomy" id="13443"/>
    <lineage>
        <taxon>Eukaryota</taxon>
        <taxon>Viridiplantae</taxon>
        <taxon>Streptophyta</taxon>
        <taxon>Embryophyta</taxon>
        <taxon>Tracheophyta</taxon>
        <taxon>Spermatophyta</taxon>
        <taxon>Magnoliopsida</taxon>
        <taxon>eudicotyledons</taxon>
        <taxon>Gunneridae</taxon>
        <taxon>Pentapetalae</taxon>
        <taxon>asterids</taxon>
        <taxon>lamiids</taxon>
        <taxon>Gentianales</taxon>
        <taxon>Rubiaceae</taxon>
        <taxon>Ixoroideae</taxon>
        <taxon>Gardenieae complex</taxon>
        <taxon>Bertiereae - Coffeeae clade</taxon>
        <taxon>Coffeeae</taxon>
        <taxon>Coffea</taxon>
    </lineage>
</organism>
<comment type="similarity">
    <text evidence="1 3">Belongs to the glycosyl hydrolase 1 family.</text>
</comment>
<dbReference type="InterPro" id="IPR017853">
    <property type="entry name" value="GH"/>
</dbReference>
<feature type="chain" id="PRO_5047079700" evidence="4">
    <location>
        <begin position="24"/>
        <end position="547"/>
    </location>
</feature>
<dbReference type="Pfam" id="PF00232">
    <property type="entry name" value="Glyco_hydro_1"/>
    <property type="match status" value="1"/>
</dbReference>
<dbReference type="PANTHER" id="PTHR10353:SF29">
    <property type="entry name" value="BETA-GLUCOSIDASE 11"/>
    <property type="match status" value="1"/>
</dbReference>
<reference evidence="5" key="1">
    <citation type="journal article" date="2025" name="Foods">
        <title>Unveiling the Microbial Signatures of Arabica Coffee Cherries: Insights into Ripeness Specific Diversity, Functional Traits, and Implications for Quality and Safety.</title>
        <authorList>
            <consortium name="RefSeq"/>
            <person name="Tenea G.N."/>
            <person name="Cifuentes V."/>
            <person name="Reyes P."/>
            <person name="Cevallos-Vallejos M."/>
        </authorList>
    </citation>
    <scope>NUCLEOTIDE SEQUENCE [LARGE SCALE GENOMIC DNA]</scope>
</reference>
<evidence type="ECO:0000256" key="4">
    <source>
        <dbReference type="SAM" id="SignalP"/>
    </source>
</evidence>
<dbReference type="RefSeq" id="XP_071921468.1">
    <property type="nucleotide sequence ID" value="XM_072065367.1"/>
</dbReference>
<protein>
    <submittedName>
        <fullName evidence="6">Beta-glucosidase 11-like isoform X1</fullName>
    </submittedName>
</protein>
<keyword evidence="2" id="KW-0378">Hydrolase</keyword>
<sequence>MSKLRSLSMAMYVDVVFLALTMSQMMARMVLVGSVENYTRADFPADFAFGAATSAYQVEGAAFEDGKMPSIWDTFVRAHSDFYGGATGDIACDQYHKYKEDVQCMVDTSLEAYRFSISWSRLIPNGRGPVNPKGLEYYNNLIDELIMHGIQPHVTMYHMDTPQALEDGYGGWLSRTMVRDFTVYADVCFKEFGDRVRHWTTVNEANAFAIGGYDNALIPPGRCSLPFGLACTKGNSSTEPYIAAHNMLLAHSSAVKLYNRKYKGSQHGFVGLNIYAPWFFPYTKATEDIKAAQRAIDFYIGWFLHPLVFGDYPDIMKKNAGTRIPALTRHDFELVKGSFDFIGLNHYATFYIKDDPSSHKMEIRDVNTDIAATIMYERGDSSLDQDNETSSGLYEVLEYIKRVYANPPTYVHENGQRTVRNGTLNDTARVEYMHAYIGTLLRALSFNDSLFLVFHLQNIGRNGANSKGYFMWSFLDGFEVVGGYQKGFGMYFVDLSDKQLKRYPKLSAHWYSNFLRGRSISPNEHVPVPSLCSSIINLSTRQRHDCS</sequence>
<gene>
    <name evidence="6" type="primary">LOC113717992</name>
</gene>
<keyword evidence="4" id="KW-0732">Signal</keyword>
<dbReference type="InterPro" id="IPR033132">
    <property type="entry name" value="GH_1_N_CS"/>
</dbReference>
<dbReference type="InterPro" id="IPR001360">
    <property type="entry name" value="Glyco_hydro_1"/>
</dbReference>
<dbReference type="Gene3D" id="3.20.20.80">
    <property type="entry name" value="Glycosidases"/>
    <property type="match status" value="1"/>
</dbReference>
<dbReference type="PROSITE" id="PS00653">
    <property type="entry name" value="GLYCOSYL_HYDROL_F1_2"/>
    <property type="match status" value="1"/>
</dbReference>
<evidence type="ECO:0000313" key="6">
    <source>
        <dbReference type="RefSeq" id="XP_071921468.1"/>
    </source>
</evidence>
<evidence type="ECO:0000256" key="3">
    <source>
        <dbReference type="RuleBase" id="RU003690"/>
    </source>
</evidence>
<dbReference type="GeneID" id="113717992"/>
<keyword evidence="5" id="KW-1185">Reference proteome</keyword>
<reference evidence="6" key="2">
    <citation type="submission" date="2025-08" db="UniProtKB">
        <authorList>
            <consortium name="RefSeq"/>
        </authorList>
    </citation>
    <scope>IDENTIFICATION</scope>
    <source>
        <tissue evidence="6">Leaves</tissue>
    </source>
</reference>
<dbReference type="PANTHER" id="PTHR10353">
    <property type="entry name" value="GLYCOSYL HYDROLASE"/>
    <property type="match status" value="1"/>
</dbReference>
<dbReference type="PRINTS" id="PR00131">
    <property type="entry name" value="GLHYDRLASE1"/>
</dbReference>